<reference evidence="11" key="2">
    <citation type="submission" date="2025-09" db="UniProtKB">
        <authorList>
            <consortium name="Ensembl"/>
        </authorList>
    </citation>
    <scope>IDENTIFICATION</scope>
</reference>
<comment type="similarity">
    <text evidence="2">Belongs to the CFAP206 family.</text>
</comment>
<keyword evidence="12" id="KW-1185">Reference proteome</keyword>
<evidence type="ECO:0000256" key="5">
    <source>
        <dbReference type="ARBA" id="ARBA00022794"/>
    </source>
</evidence>
<feature type="region of interest" description="Disordered" evidence="10">
    <location>
        <begin position="553"/>
        <end position="586"/>
    </location>
</feature>
<reference evidence="11" key="1">
    <citation type="submission" date="2025-08" db="UniProtKB">
        <authorList>
            <consortium name="Ensembl"/>
        </authorList>
    </citation>
    <scope>IDENTIFICATION</scope>
</reference>
<dbReference type="GO" id="GO:0003356">
    <property type="term" value="P:regulation of cilium beat frequency"/>
    <property type="evidence" value="ECO:0007669"/>
    <property type="project" value="TreeGrafter"/>
</dbReference>
<accession>A0A8C4ZH80</accession>
<organism evidence="11 12">
    <name type="scientific">Gadus morhua</name>
    <name type="common">Atlantic cod</name>
    <dbReference type="NCBI Taxonomy" id="8049"/>
    <lineage>
        <taxon>Eukaryota</taxon>
        <taxon>Metazoa</taxon>
        <taxon>Chordata</taxon>
        <taxon>Craniata</taxon>
        <taxon>Vertebrata</taxon>
        <taxon>Euteleostomi</taxon>
        <taxon>Actinopterygii</taxon>
        <taxon>Neopterygii</taxon>
        <taxon>Teleostei</taxon>
        <taxon>Neoteleostei</taxon>
        <taxon>Acanthomorphata</taxon>
        <taxon>Zeiogadaria</taxon>
        <taxon>Gadariae</taxon>
        <taxon>Gadiformes</taxon>
        <taxon>Gadoidei</taxon>
        <taxon>Gadidae</taxon>
        <taxon>Gadus</taxon>
    </lineage>
</organism>
<gene>
    <name evidence="11" type="primary">CFAP206</name>
</gene>
<dbReference type="GO" id="GO:0036064">
    <property type="term" value="C:ciliary basal body"/>
    <property type="evidence" value="ECO:0007669"/>
    <property type="project" value="TreeGrafter"/>
</dbReference>
<evidence type="ECO:0000256" key="1">
    <source>
        <dbReference type="ARBA" id="ARBA00004430"/>
    </source>
</evidence>
<keyword evidence="5" id="KW-0970">Cilium biogenesis/degradation</keyword>
<evidence type="ECO:0000256" key="2">
    <source>
        <dbReference type="ARBA" id="ARBA00010500"/>
    </source>
</evidence>
<protein>
    <recommendedName>
        <fullName evidence="3">Cilia- and flagella-associated protein 206</fullName>
    </recommendedName>
</protein>
<dbReference type="GO" id="GO:0005930">
    <property type="term" value="C:axoneme"/>
    <property type="evidence" value="ECO:0007669"/>
    <property type="project" value="UniProtKB-SubCell"/>
</dbReference>
<keyword evidence="7" id="KW-0206">Cytoskeleton</keyword>
<evidence type="ECO:0000256" key="6">
    <source>
        <dbReference type="ARBA" id="ARBA00023069"/>
    </source>
</evidence>
<evidence type="ECO:0000256" key="7">
    <source>
        <dbReference type="ARBA" id="ARBA00023212"/>
    </source>
</evidence>
<dbReference type="GeneTree" id="ENSGT00390000016036"/>
<evidence type="ECO:0000256" key="10">
    <source>
        <dbReference type="SAM" id="MobiDB-lite"/>
    </source>
</evidence>
<dbReference type="PANTHER" id="PTHR21442">
    <property type="entry name" value="CILIA- AND FLAGELLA-ASSOCIATED PROTEIN 206"/>
    <property type="match status" value="1"/>
</dbReference>
<keyword evidence="6" id="KW-0969">Cilium</keyword>
<dbReference type="AlphaFoldDB" id="A0A8C4ZH80"/>
<dbReference type="GO" id="GO:0007288">
    <property type="term" value="P:sperm axoneme assembly"/>
    <property type="evidence" value="ECO:0007669"/>
    <property type="project" value="TreeGrafter"/>
</dbReference>
<dbReference type="Ensembl" id="ENSGMOT00000014181.2">
    <property type="protein sequence ID" value="ENSGMOP00000013819.2"/>
    <property type="gene ID" value="ENSGMOG00000012916.2"/>
</dbReference>
<evidence type="ECO:0000313" key="11">
    <source>
        <dbReference type="Ensembl" id="ENSGMOP00000013819.2"/>
    </source>
</evidence>
<dbReference type="Proteomes" id="UP000694546">
    <property type="component" value="Chromosome 21"/>
</dbReference>
<feature type="compositionally biased region" description="Polar residues" evidence="10">
    <location>
        <begin position="566"/>
        <end position="579"/>
    </location>
</feature>
<evidence type="ECO:0000256" key="3">
    <source>
        <dbReference type="ARBA" id="ARBA00021602"/>
    </source>
</evidence>
<dbReference type="InterPro" id="IPR021897">
    <property type="entry name" value="FAP206"/>
</dbReference>
<comment type="subcellular location">
    <subcellularLocation>
        <location evidence="1">Cytoplasm</location>
        <location evidence="1">Cytoskeleton</location>
        <location evidence="1">Cilium axoneme</location>
    </subcellularLocation>
</comment>
<name>A0A8C4ZH80_GADMO</name>
<dbReference type="Pfam" id="PF12018">
    <property type="entry name" value="FAP206"/>
    <property type="match status" value="1"/>
</dbReference>
<dbReference type="PANTHER" id="PTHR21442:SF0">
    <property type="entry name" value="CILIA- AND FLAGELLA-ASSOCIATED PROTEIN 206"/>
    <property type="match status" value="1"/>
</dbReference>
<dbReference type="GO" id="GO:1901317">
    <property type="term" value="P:regulation of flagellated sperm motility"/>
    <property type="evidence" value="ECO:0007669"/>
    <property type="project" value="TreeGrafter"/>
</dbReference>
<dbReference type="OMA" id="QLMELMC"/>
<comment type="function">
    <text evidence="9">Essential for sperm motility and is involved in the regulation of the beating frequency of motile cilia on the epithelial cells of the respiratory tract. Required for the establishment of radial spokes in sperm flagella.</text>
</comment>
<sequence>MSRAQAESVIKNIIRDIGEECAAKGQAASETLVAFMVKAVVLDPENGFNVDRTLTREDVRQLVELCVGKLTEEGSPALDTLKMQVYFDMNYTSRREFIQEHQRLLATRLGPVSRDIMDMQARTQADLEELYRRIISYMLLSSGVGSPNDVNTVREAAAALQSVFPQEELGTFLSLSSQDKEQQLAELTAVVTGIRIFNKFLNKGGEGIDDLPMLLNEALPELSGAMEASLLQTRGLAWRYTALLEMLAGGQEPAGEKDQSPVLLRQALYNVRQHEALLKAILADVALCARQVETLQNDLESRLLNLKEAVQTRTAVSTAVVFPHFTVLSQLWAGLQDEMVLLNVQEAVALGLQPFLLAQAQLFPPAQLDLLLEGSEVRSDEQRMAESAEERVNVQEVRGRQWLFPGTTGNFSKLPLQYRGMCGYSLAARDGLLLPGNPSIGVLRLQDKYYVFSSREAAEQFSSCPDDFTSRVAERARRCPELIQLLELHHQFTGTTLLYKHSVKAVCRCDSGTQTDTHLLETNLATTYQWNEWELRRQAIRLANLQSRVTHSTQTHLSHMRRDNDSQTYPPQDTACQTTRDGETNVPKPLVHMTRLRGRHEHPAVKTDLTRPVED</sequence>
<evidence type="ECO:0000256" key="9">
    <source>
        <dbReference type="ARBA" id="ARBA00045321"/>
    </source>
</evidence>
<evidence type="ECO:0000313" key="12">
    <source>
        <dbReference type="Proteomes" id="UP000694546"/>
    </source>
</evidence>
<keyword evidence="4" id="KW-0963">Cytoplasm</keyword>
<keyword evidence="8" id="KW-0966">Cell projection</keyword>
<evidence type="ECO:0000256" key="4">
    <source>
        <dbReference type="ARBA" id="ARBA00022490"/>
    </source>
</evidence>
<proteinExistence type="inferred from homology"/>
<evidence type="ECO:0000256" key="8">
    <source>
        <dbReference type="ARBA" id="ARBA00023273"/>
    </source>
</evidence>